<feature type="region of interest" description="Disordered" evidence="1">
    <location>
        <begin position="199"/>
        <end position="288"/>
    </location>
</feature>
<dbReference type="WBParaSite" id="PTRK_0001458000.1">
    <property type="protein sequence ID" value="PTRK_0001458000.1"/>
    <property type="gene ID" value="PTRK_0001458000"/>
</dbReference>
<feature type="compositionally biased region" description="Basic and acidic residues" evidence="1">
    <location>
        <begin position="9"/>
        <end position="30"/>
    </location>
</feature>
<feature type="compositionally biased region" description="Basic and acidic residues" evidence="1">
    <location>
        <begin position="65"/>
        <end position="74"/>
    </location>
</feature>
<feature type="region of interest" description="Disordered" evidence="1">
    <location>
        <begin position="1"/>
        <end position="127"/>
    </location>
</feature>
<accession>A0A0N4ZZV7</accession>
<dbReference type="AlphaFoldDB" id="A0A0N4ZZV7"/>
<name>A0A0N4ZZV7_PARTI</name>
<evidence type="ECO:0000256" key="1">
    <source>
        <dbReference type="SAM" id="MobiDB-lite"/>
    </source>
</evidence>
<evidence type="ECO:0000313" key="2">
    <source>
        <dbReference type="Proteomes" id="UP000038045"/>
    </source>
</evidence>
<sequence length="929" mass="99493">LGRRSGHRGLSERLRPIGDPDLPDRIRGPDARQAGQRLWPSLLCRMGPDRRPADVRTPRAPRQLAEPDPRRPDRLSGLCHAGRLAVRGRRPGRGPDRGARPAPARPAARPHQQMVARHQGQSRPEPSTGLLRSFVIATDTSPCAKSRHLRHRSVHAGAVDLERRTGRRLQRLGRQLERRKRRSHRRWRAGAEDAVIRSLHREGLGHQEPLRDGQGRHPRSAAHEAAPAGAQQRRAVDPGRNGGEGRARRHQGLGQAGQRDRRGHLRRVQPAAPLPGHRHRSAAGFGHRRFRFRHERGVFVGDLRHQDGGGLRRLGLGQGGADDVRPAGSQGVQGGGADGVGDDPGPRRRTEPGPARTEASVAAPGQHQHEHPDRQEGAGPRARARRERHHPGRLRQHLLGRIDHRLPPAPRGLRAGRNGKAQRSTGPRRGDGAETYGRISPHGYRGQLRRSAETPARRVRGPGPEGQDRGSVRALSRLLHQALRRELAALGPGSRPGLTRPSDQRKGPLLTERAFVVFSARLKTSGLNAWSEDLGQMREHLTDFTLEATDVADRIGVGFTAVVAEVATGPIAAQAVLAVEVVVGADAVVPAVAADVGVGAGDFLLQLGVAVTAAGEQLQLVVHGVLADHVTSGVPLMLDRAIDAGDGDVVVLDPDRGLGLDGQIAVQVDAQAAGHSAGRGAVAFNMGVAQRAAAPKDRLCTLKPETGLAVLFALLARAGGQRRLRRRQTGDRHAVGRAGDVVQPHLFAEGDGRRVAAMFAADAHLHARLGRATALLGDADQVAHAVLVQTDEGVVLEDALVQIDLQEATGIVAADAEGCLGQVVGAEAEELGVFGQISGAQGSARQFDHGADQIVHAVARLDKDGLGRAVGQLAQIFHLQTQGDQRVHDLRDRGDAGGRLHLQRRLKDGANLHLVDFRVGHAQATAAMA</sequence>
<reference evidence="3" key="1">
    <citation type="submission" date="2017-02" db="UniProtKB">
        <authorList>
            <consortium name="WormBaseParasite"/>
        </authorList>
    </citation>
    <scope>IDENTIFICATION</scope>
</reference>
<feature type="compositionally biased region" description="Basic residues" evidence="1">
    <location>
        <begin position="382"/>
        <end position="398"/>
    </location>
</feature>
<protein>
    <submittedName>
        <fullName evidence="3">Carbamoyl-phosphate synthase (glutamine-hydrolyzing)</fullName>
    </submittedName>
</protein>
<dbReference type="Proteomes" id="UP000038045">
    <property type="component" value="Unplaced"/>
</dbReference>
<feature type="compositionally biased region" description="Basic and acidic residues" evidence="1">
    <location>
        <begin position="47"/>
        <end position="57"/>
    </location>
</feature>
<feature type="compositionally biased region" description="Basic and acidic residues" evidence="1">
    <location>
        <begin position="367"/>
        <end position="376"/>
    </location>
</feature>
<evidence type="ECO:0000313" key="3">
    <source>
        <dbReference type="WBParaSite" id="PTRK_0001458000.1"/>
    </source>
</evidence>
<feature type="compositionally biased region" description="Basic and acidic residues" evidence="1">
    <location>
        <begin position="199"/>
        <end position="215"/>
    </location>
</feature>
<feature type="region of interest" description="Disordered" evidence="1">
    <location>
        <begin position="303"/>
        <end position="472"/>
    </location>
</feature>
<feature type="compositionally biased region" description="Gly residues" evidence="1">
    <location>
        <begin position="308"/>
        <end position="320"/>
    </location>
</feature>
<feature type="compositionally biased region" description="Low complexity" evidence="1">
    <location>
        <begin position="100"/>
        <end position="110"/>
    </location>
</feature>
<proteinExistence type="predicted"/>
<organism evidence="2 3">
    <name type="scientific">Parastrongyloides trichosuri</name>
    <name type="common">Possum-specific nematode worm</name>
    <dbReference type="NCBI Taxonomy" id="131310"/>
    <lineage>
        <taxon>Eukaryota</taxon>
        <taxon>Metazoa</taxon>
        <taxon>Ecdysozoa</taxon>
        <taxon>Nematoda</taxon>
        <taxon>Chromadorea</taxon>
        <taxon>Rhabditida</taxon>
        <taxon>Tylenchina</taxon>
        <taxon>Panagrolaimomorpha</taxon>
        <taxon>Strongyloidoidea</taxon>
        <taxon>Strongyloididae</taxon>
        <taxon>Parastrongyloides</taxon>
    </lineage>
</organism>
<keyword evidence="2" id="KW-1185">Reference proteome</keyword>
<feature type="compositionally biased region" description="Basic residues" evidence="1">
    <location>
        <begin position="276"/>
        <end position="288"/>
    </location>
</feature>